<dbReference type="AlphaFoldDB" id="A0A6P3XGR9"/>
<dbReference type="GeneID" id="106745745"/>
<feature type="signal peptide" evidence="1">
    <location>
        <begin position="1"/>
        <end position="24"/>
    </location>
</feature>
<protein>
    <submittedName>
        <fullName evidence="3">Uncharacterized protein LOC106745745</fullName>
    </submittedName>
</protein>
<keyword evidence="2" id="KW-1185">Reference proteome</keyword>
<reference evidence="3" key="1">
    <citation type="submission" date="2025-08" db="UniProtKB">
        <authorList>
            <consortium name="RefSeq"/>
        </authorList>
    </citation>
    <scope>IDENTIFICATION</scope>
</reference>
<keyword evidence="1" id="KW-0732">Signal</keyword>
<name>A0A6P3XGR9_DINQU</name>
<proteinExistence type="predicted"/>
<dbReference type="KEGG" id="dqu:106745745"/>
<feature type="chain" id="PRO_5028370965" evidence="1">
    <location>
        <begin position="25"/>
        <end position="129"/>
    </location>
</feature>
<sequence length="129" mass="14690">MRISSLSVLFILVYVVAVALRVSAVPEICMHGNRQLTVGQVYIDCFVKVTCHAKGVTEVTQSCRQYTCERPSMWRGYKRFDSTKPYPDCCAGSICGDGRIIYLSTPMRSYRRPKRFIKRSPHVMGIKFA</sequence>
<dbReference type="Proteomes" id="UP000515204">
    <property type="component" value="Unplaced"/>
</dbReference>
<dbReference type="RefSeq" id="XP_014477114.1">
    <property type="nucleotide sequence ID" value="XM_014621628.1"/>
</dbReference>
<evidence type="ECO:0000256" key="1">
    <source>
        <dbReference type="SAM" id="SignalP"/>
    </source>
</evidence>
<dbReference type="OrthoDB" id="6761907at2759"/>
<evidence type="ECO:0000313" key="2">
    <source>
        <dbReference type="Proteomes" id="UP000515204"/>
    </source>
</evidence>
<gene>
    <name evidence="3" type="primary">LOC106745745</name>
</gene>
<accession>A0A6P3XGR9</accession>
<organism evidence="2 3">
    <name type="scientific">Dinoponera quadriceps</name>
    <name type="common">South American ant</name>
    <dbReference type="NCBI Taxonomy" id="609295"/>
    <lineage>
        <taxon>Eukaryota</taxon>
        <taxon>Metazoa</taxon>
        <taxon>Ecdysozoa</taxon>
        <taxon>Arthropoda</taxon>
        <taxon>Hexapoda</taxon>
        <taxon>Insecta</taxon>
        <taxon>Pterygota</taxon>
        <taxon>Neoptera</taxon>
        <taxon>Endopterygota</taxon>
        <taxon>Hymenoptera</taxon>
        <taxon>Apocrita</taxon>
        <taxon>Aculeata</taxon>
        <taxon>Formicoidea</taxon>
        <taxon>Formicidae</taxon>
        <taxon>Ponerinae</taxon>
        <taxon>Ponerini</taxon>
        <taxon>Dinoponera</taxon>
    </lineage>
</organism>
<evidence type="ECO:0000313" key="3">
    <source>
        <dbReference type="RefSeq" id="XP_014477114.1"/>
    </source>
</evidence>